<dbReference type="OrthoDB" id="3995136at2759"/>
<feature type="compositionally biased region" description="Low complexity" evidence="1">
    <location>
        <begin position="155"/>
        <end position="166"/>
    </location>
</feature>
<dbReference type="AlphaFoldDB" id="A0A9W7DFH5"/>
<dbReference type="InterPro" id="IPR048743">
    <property type="entry name" value="AME1"/>
</dbReference>
<organism evidence="3 4">
    <name type="scientific">Ambrosiozyma monospora</name>
    <name type="common">Yeast</name>
    <name type="synonym">Endomycopsis monosporus</name>
    <dbReference type="NCBI Taxonomy" id="43982"/>
    <lineage>
        <taxon>Eukaryota</taxon>
        <taxon>Fungi</taxon>
        <taxon>Dikarya</taxon>
        <taxon>Ascomycota</taxon>
        <taxon>Saccharomycotina</taxon>
        <taxon>Pichiomycetes</taxon>
        <taxon>Pichiales</taxon>
        <taxon>Pichiaceae</taxon>
        <taxon>Ambrosiozyma</taxon>
    </lineage>
</organism>
<feature type="compositionally biased region" description="Polar residues" evidence="1">
    <location>
        <begin position="108"/>
        <end position="121"/>
    </location>
</feature>
<feature type="compositionally biased region" description="Polar residues" evidence="1">
    <location>
        <begin position="1"/>
        <end position="11"/>
    </location>
</feature>
<evidence type="ECO:0000313" key="4">
    <source>
        <dbReference type="Proteomes" id="UP001165063"/>
    </source>
</evidence>
<feature type="region of interest" description="Disordered" evidence="1">
    <location>
        <begin position="52"/>
        <end position="130"/>
    </location>
</feature>
<dbReference type="Pfam" id="PF20994">
    <property type="entry name" value="CENPU"/>
    <property type="match status" value="1"/>
</dbReference>
<sequence length="477" mass="54148">MNNDQLQTPISGKSAVNPPSSRLRRSPRLAMPKIIDIPDVESKSLLLYSASVVSSTNKSNPKTKTKTKTTPKTKAKKQKQKQVFEETDNNDDDEEEESEVEEENETTKTPIRRNQNSTSYRKLSMTPVSKLRKRRAELTLMKKEALKRAKKVQHEISNSNSNANSESESDDDEDKDDEIEELEEHIDDRIVDESMANLKLKHDQLIKTRLGTGKLDSIRTNKTVKPRRQTLLKSTTGSNIKSSLSKQQSASTKTQLISYKRLISNKTKLMTIDVMNQIISDYFSSTNLPLFTSRFLSHSSASQTTLQSSDHQITKKLHLFMANYKTQLSTYFDSLIDTHLTNNLIIQDIQNATRERNVNRETIFELRQQRFEVVSQLNLKRGRYLKLKKLFVRKLDVYKKLLALKRLRNGNTGGVEGKGSGSGSGSCRELDDVLTRLSGLDVVTDPNHGFIDKLKSVNSQLQNLAESTDVVLEPEDN</sequence>
<feature type="compositionally biased region" description="Basic residues" evidence="1">
    <location>
        <begin position="61"/>
        <end position="80"/>
    </location>
</feature>
<name>A0A9W7DFH5_AMBMO</name>
<feature type="compositionally biased region" description="Acidic residues" evidence="1">
    <location>
        <begin position="85"/>
        <end position="104"/>
    </location>
</feature>
<feature type="region of interest" description="Disordered" evidence="1">
    <location>
        <begin position="1"/>
        <end position="40"/>
    </location>
</feature>
<keyword evidence="4" id="KW-1185">Reference proteome</keyword>
<evidence type="ECO:0000313" key="3">
    <source>
        <dbReference type="EMBL" id="GMG30713.1"/>
    </source>
</evidence>
<gene>
    <name evidence="3" type="ORF">Amon01_000389300</name>
</gene>
<dbReference type="EMBL" id="BSXU01001754">
    <property type="protein sequence ID" value="GMG30713.1"/>
    <property type="molecule type" value="Genomic_DNA"/>
</dbReference>
<comment type="caution">
    <text evidence="3">The sequence shown here is derived from an EMBL/GenBank/DDBJ whole genome shotgun (WGS) entry which is preliminary data.</text>
</comment>
<protein>
    <submittedName>
        <fullName evidence="3">Unnamed protein product</fullName>
    </submittedName>
</protein>
<accession>A0A9W7DFH5</accession>
<evidence type="ECO:0000259" key="2">
    <source>
        <dbReference type="Pfam" id="PF20994"/>
    </source>
</evidence>
<proteinExistence type="predicted"/>
<dbReference type="Proteomes" id="UP001165063">
    <property type="component" value="Unassembled WGS sequence"/>
</dbReference>
<feature type="region of interest" description="Disordered" evidence="1">
    <location>
        <begin position="146"/>
        <end position="178"/>
    </location>
</feature>
<evidence type="ECO:0000256" key="1">
    <source>
        <dbReference type="SAM" id="MobiDB-lite"/>
    </source>
</evidence>
<feature type="domain" description="Inner kinetochore subunit AME1" evidence="2">
    <location>
        <begin position="252"/>
        <end position="463"/>
    </location>
</feature>
<feature type="compositionally biased region" description="Acidic residues" evidence="1">
    <location>
        <begin position="167"/>
        <end position="178"/>
    </location>
</feature>
<reference evidence="3" key="1">
    <citation type="submission" date="2023-04" db="EMBL/GenBank/DDBJ databases">
        <title>Ambrosiozyma monospora NBRC 1965.</title>
        <authorList>
            <person name="Ichikawa N."/>
            <person name="Sato H."/>
            <person name="Tonouchi N."/>
        </authorList>
    </citation>
    <scope>NUCLEOTIDE SEQUENCE</scope>
    <source>
        <strain evidence="3">NBRC 1965</strain>
    </source>
</reference>